<keyword evidence="5" id="KW-1185">Reference proteome</keyword>
<dbReference type="PANTHER" id="PTHR13587:SF7">
    <property type="entry name" value="INTEGRATOR COMPLEX SUBUNIT 3"/>
    <property type="match status" value="1"/>
</dbReference>
<comment type="function">
    <text evidence="2">Component of the integrator complex, a multiprotein complex that terminates RNA polymerase II (Pol II) transcription in the promoter-proximal region of genes. The integrator complex provides a quality checkpoint during transcription elongation by driving premature transcription termination of transcripts that are unfavorably configured for transcriptional elongation: the complex terminates transcription by (1) catalyzing dephosphorylation of the C-terminal domain (CTD) of Pol II subunit Polr2A/Rbp1 and Spt5, and (2) degrading the exiting nascent RNA transcript via endonuclease activity. The integrator complex is also involved in the 3'-end processing of the U7 snRNA, and also the spliceosomal snRNAs U1, U2, U4 and U5.</text>
</comment>
<dbReference type="PANTHER" id="PTHR13587">
    <property type="entry name" value="INTEGRATOR COMPLEX SUBUNIT 3"/>
    <property type="match status" value="1"/>
</dbReference>
<dbReference type="Pfam" id="PF10189">
    <property type="entry name" value="Ints3_N"/>
    <property type="match status" value="1"/>
</dbReference>
<dbReference type="GO" id="GO:0005737">
    <property type="term" value="C:cytoplasm"/>
    <property type="evidence" value="ECO:0007669"/>
    <property type="project" value="TreeGrafter"/>
</dbReference>
<evidence type="ECO:0000259" key="3">
    <source>
        <dbReference type="Pfam" id="PF10189"/>
    </source>
</evidence>
<dbReference type="EMBL" id="UYRR01037015">
    <property type="protein sequence ID" value="VDK68781.1"/>
    <property type="molecule type" value="Genomic_DNA"/>
</dbReference>
<evidence type="ECO:0000313" key="4">
    <source>
        <dbReference type="EMBL" id="VDK68781.1"/>
    </source>
</evidence>
<evidence type="ECO:0000256" key="1">
    <source>
        <dbReference type="ARBA" id="ARBA00032741"/>
    </source>
</evidence>
<name>A0A0M3KG08_ANISI</name>
<dbReference type="InterPro" id="IPR045334">
    <property type="entry name" value="INTS3"/>
</dbReference>
<reference evidence="4 5" key="2">
    <citation type="submission" date="2018-11" db="EMBL/GenBank/DDBJ databases">
        <authorList>
            <consortium name="Pathogen Informatics"/>
        </authorList>
    </citation>
    <scope>NUCLEOTIDE SEQUENCE [LARGE SCALE GENOMIC DNA]</scope>
</reference>
<feature type="domain" description="Integrator complex subunit 3 N-terminal" evidence="3">
    <location>
        <begin position="74"/>
        <end position="208"/>
    </location>
</feature>
<dbReference type="OrthoDB" id="5855746at2759"/>
<sequence length="218" mass="24646">MEGSSIAKKPGKLLNLGLHEQQDELEQKLENGFAIVLSRMGNLHEREAHDQLLQAVADAKLVSYDLSEFIAFQMYEVVIGGLLYGVLSDPVNASKYYDALTLVANGSWFCALCNVNMVLFELYPRLHNEARQQILFFFRESIRVNVPKIDNVLINLIRNANDGGDFKDSCKMLTGVVGLLNENYPWLSNLKPKASLIPVILIVFSRNVSWIARNWEET</sequence>
<dbReference type="Proteomes" id="UP000267096">
    <property type="component" value="Unassembled WGS sequence"/>
</dbReference>
<evidence type="ECO:0000256" key="2">
    <source>
        <dbReference type="ARBA" id="ARBA00054331"/>
    </source>
</evidence>
<organism evidence="6">
    <name type="scientific">Anisakis simplex</name>
    <name type="common">Herring worm</name>
    <dbReference type="NCBI Taxonomy" id="6269"/>
    <lineage>
        <taxon>Eukaryota</taxon>
        <taxon>Metazoa</taxon>
        <taxon>Ecdysozoa</taxon>
        <taxon>Nematoda</taxon>
        <taxon>Chromadorea</taxon>
        <taxon>Rhabditida</taxon>
        <taxon>Spirurina</taxon>
        <taxon>Ascaridomorpha</taxon>
        <taxon>Ascaridoidea</taxon>
        <taxon>Anisakidae</taxon>
        <taxon>Anisakis</taxon>
        <taxon>Anisakis simplex complex</taxon>
    </lineage>
</organism>
<gene>
    <name evidence="4" type="ORF">ASIM_LOCUS19306</name>
</gene>
<accession>A0A0M3KG08</accession>
<protein>
    <recommendedName>
        <fullName evidence="1">SOSS complex subunit A homolog</fullName>
    </recommendedName>
</protein>
<reference evidence="6" key="1">
    <citation type="submission" date="2017-02" db="UniProtKB">
        <authorList>
            <consortium name="WormBaseParasite"/>
        </authorList>
    </citation>
    <scope>IDENTIFICATION</scope>
</reference>
<dbReference type="WBParaSite" id="ASIM_0001992001-mRNA-1">
    <property type="protein sequence ID" value="ASIM_0001992001-mRNA-1"/>
    <property type="gene ID" value="ASIM_0001992001"/>
</dbReference>
<dbReference type="InterPro" id="IPR019333">
    <property type="entry name" value="INTS3_N"/>
</dbReference>
<evidence type="ECO:0000313" key="5">
    <source>
        <dbReference type="Proteomes" id="UP000267096"/>
    </source>
</evidence>
<proteinExistence type="predicted"/>
<dbReference type="AlphaFoldDB" id="A0A0M3KG08"/>
<evidence type="ECO:0000313" key="6">
    <source>
        <dbReference type="WBParaSite" id="ASIM_0001992001-mRNA-1"/>
    </source>
</evidence>